<evidence type="ECO:0000313" key="4">
    <source>
        <dbReference type="Proteomes" id="UP000001593"/>
    </source>
</evidence>
<organism evidence="3 4">
    <name type="scientific">Nematostella vectensis</name>
    <name type="common">Starlet sea anemone</name>
    <dbReference type="NCBI Taxonomy" id="45351"/>
    <lineage>
        <taxon>Eukaryota</taxon>
        <taxon>Metazoa</taxon>
        <taxon>Cnidaria</taxon>
        <taxon>Anthozoa</taxon>
        <taxon>Hexacorallia</taxon>
        <taxon>Actiniaria</taxon>
        <taxon>Edwardsiidae</taxon>
        <taxon>Nematostella</taxon>
    </lineage>
</organism>
<gene>
    <name evidence="3" type="ORF">NEMVEDRAFT_v1g91019</name>
</gene>
<dbReference type="STRING" id="45351.A7RRQ1"/>
<dbReference type="FunFam" id="1.20.58.2220:FF:000029">
    <property type="entry name" value="Formin 1"/>
    <property type="match status" value="1"/>
</dbReference>
<accession>A7RRQ1</accession>
<dbReference type="OMA" id="QKTSYNV"/>
<evidence type="ECO:0000259" key="2">
    <source>
        <dbReference type="PROSITE" id="PS51444"/>
    </source>
</evidence>
<dbReference type="InParanoid" id="A7RRQ1"/>
<dbReference type="Gene3D" id="1.20.58.2220">
    <property type="entry name" value="Formin, FH2 domain"/>
    <property type="match status" value="2"/>
</dbReference>
<dbReference type="InterPro" id="IPR042201">
    <property type="entry name" value="FH2_Formin_sf"/>
</dbReference>
<dbReference type="GO" id="GO:0007015">
    <property type="term" value="P:actin filament organization"/>
    <property type="evidence" value="ECO:0000318"/>
    <property type="project" value="GO_Central"/>
</dbReference>
<evidence type="ECO:0000313" key="3">
    <source>
        <dbReference type="EMBL" id="EDO45866.1"/>
    </source>
</evidence>
<dbReference type="PROSITE" id="PS51444">
    <property type="entry name" value="FH2"/>
    <property type="match status" value="1"/>
</dbReference>
<dbReference type="SMART" id="SM00498">
    <property type="entry name" value="FH2"/>
    <property type="match status" value="1"/>
</dbReference>
<keyword evidence="4" id="KW-1185">Reference proteome</keyword>
<dbReference type="PANTHER" id="PTHR45920">
    <property type="entry name" value="FORMIN HOMOLOGY 2 DOMAIN CONTAINING, ISOFORM I"/>
    <property type="match status" value="1"/>
</dbReference>
<reference evidence="3 4" key="1">
    <citation type="journal article" date="2007" name="Science">
        <title>Sea anemone genome reveals ancestral eumetazoan gene repertoire and genomic organization.</title>
        <authorList>
            <person name="Putnam N.H."/>
            <person name="Srivastava M."/>
            <person name="Hellsten U."/>
            <person name="Dirks B."/>
            <person name="Chapman J."/>
            <person name="Salamov A."/>
            <person name="Terry A."/>
            <person name="Shapiro H."/>
            <person name="Lindquist E."/>
            <person name="Kapitonov V.V."/>
            <person name="Jurka J."/>
            <person name="Genikhovich G."/>
            <person name="Grigoriev I.V."/>
            <person name="Lucas S.M."/>
            <person name="Steele R.E."/>
            <person name="Finnerty J.R."/>
            <person name="Technau U."/>
            <person name="Martindale M.Q."/>
            <person name="Rokhsar D.S."/>
        </authorList>
    </citation>
    <scope>NUCLEOTIDE SEQUENCE [LARGE SCALE GENOMIC DNA]</scope>
    <source>
        <strain evidence="4">CH2 X CH6</strain>
    </source>
</reference>
<sequence>CAGLPPPPPPIGMRLPQQSVCRKKIIKPDVPMKPLFWKRIQLKKPQPEPYTTLWENLIEPDINTSEFAKCFSKVERKKEGKLVSSNSMSKLKQKVRGTKEELSTIEQYLEDNPDAILDRPEQFLLDVSKIVCYEERLACLIARTTVRDGLEEIGQMLTNFRLVCEELQKGKNVHNIMGLILAFGNFMNGGNIARGQADGFDLEIIPKLKDVKSRNNTSNLLCYLVQEYVMIFDKDAGTLSAKFPLPEPADLQSASQVSFDDVQADLRNIEKKIESCDVMVTRVLRESDANLVQPFKKIMNKFLVENRNELKEQIQALEDCQKRFSVLLPFFYNQLPTLTAQEFFDIWVKFTSDFKVIWKKEQQRISKQLYEKTKKKLKEKQVENISKKPISISGLKLKIAYKKGK</sequence>
<dbReference type="SUPFAM" id="SSF101447">
    <property type="entry name" value="Formin homology 2 domain (FH2 domain)"/>
    <property type="match status" value="1"/>
</dbReference>
<evidence type="ECO:0000256" key="1">
    <source>
        <dbReference type="ARBA" id="ARBA00005271"/>
    </source>
</evidence>
<dbReference type="GO" id="GO:0051015">
    <property type="term" value="F:actin filament binding"/>
    <property type="evidence" value="ECO:0000318"/>
    <property type="project" value="GO_Central"/>
</dbReference>
<protein>
    <recommendedName>
        <fullName evidence="2">FH2 domain-containing protein</fullName>
    </recommendedName>
</protein>
<proteinExistence type="inferred from homology"/>
<dbReference type="PhylomeDB" id="A7RRQ1"/>
<dbReference type="FunFam" id="1.20.58.2220:FF:000030">
    <property type="entry name" value="Formin 1"/>
    <property type="match status" value="1"/>
</dbReference>
<dbReference type="GO" id="GO:0005737">
    <property type="term" value="C:cytoplasm"/>
    <property type="evidence" value="ECO:0000318"/>
    <property type="project" value="GO_Central"/>
</dbReference>
<name>A7RRQ1_NEMVE</name>
<comment type="similarity">
    <text evidence="1">Belongs to the formin homology family. Cappuccino subfamily.</text>
</comment>
<feature type="non-terminal residue" evidence="3">
    <location>
        <position position="405"/>
    </location>
</feature>
<dbReference type="AlphaFoldDB" id="A7RRQ1"/>
<dbReference type="eggNOG" id="KOG1922">
    <property type="taxonomic scope" value="Eukaryota"/>
</dbReference>
<dbReference type="Proteomes" id="UP000001593">
    <property type="component" value="Unassembled WGS sequence"/>
</dbReference>
<dbReference type="HOGENOM" id="CLU_010208_0_0_1"/>
<dbReference type="GO" id="GO:0005856">
    <property type="term" value="C:cytoskeleton"/>
    <property type="evidence" value="ECO:0000318"/>
    <property type="project" value="GO_Central"/>
</dbReference>
<dbReference type="EMBL" id="DS469532">
    <property type="protein sequence ID" value="EDO45866.1"/>
    <property type="molecule type" value="Genomic_DNA"/>
</dbReference>
<dbReference type="InterPro" id="IPR015425">
    <property type="entry name" value="FH2_Formin"/>
</dbReference>
<dbReference type="Pfam" id="PF02181">
    <property type="entry name" value="FH2"/>
    <property type="match status" value="1"/>
</dbReference>
<feature type="domain" description="FH2" evidence="2">
    <location>
        <begin position="1"/>
        <end position="380"/>
    </location>
</feature>
<dbReference type="PANTHER" id="PTHR45920:SF7">
    <property type="entry name" value="FORMIN-G"/>
    <property type="match status" value="1"/>
</dbReference>